<dbReference type="PANTHER" id="PTHR23306:SF3">
    <property type="entry name" value="TUMOR SUPPRESSOR PROTEIN 101"/>
    <property type="match status" value="1"/>
</dbReference>
<dbReference type="SUPFAM" id="SSF54495">
    <property type="entry name" value="UBC-like"/>
    <property type="match status" value="1"/>
</dbReference>
<keyword evidence="3 7" id="KW-0813">Transport</keyword>
<comment type="caution">
    <text evidence="12">The sequence shown here is derived from an EMBL/GenBank/DDBJ whole genome shotgun (WGS) entry which is preliminary data.</text>
</comment>
<dbReference type="OrthoDB" id="306304at2759"/>
<dbReference type="EMBL" id="SDOX01000021">
    <property type="protein sequence ID" value="TFJ83641.1"/>
    <property type="molecule type" value="Genomic_DNA"/>
</dbReference>
<dbReference type="Pfam" id="PF05743">
    <property type="entry name" value="UEV"/>
    <property type="match status" value="1"/>
</dbReference>
<dbReference type="SUPFAM" id="SSF140111">
    <property type="entry name" value="Endosomal sorting complex assembly domain"/>
    <property type="match status" value="1"/>
</dbReference>
<dbReference type="GO" id="GO:0043130">
    <property type="term" value="F:ubiquitin binding"/>
    <property type="evidence" value="ECO:0007669"/>
    <property type="project" value="TreeGrafter"/>
</dbReference>
<dbReference type="InterPro" id="IPR017916">
    <property type="entry name" value="SB_dom"/>
</dbReference>
<dbReference type="Pfam" id="PF09454">
    <property type="entry name" value="Vps23_core"/>
    <property type="match status" value="1"/>
</dbReference>
<dbReference type="InterPro" id="IPR037202">
    <property type="entry name" value="ESCRT_assembly_dom"/>
</dbReference>
<dbReference type="GO" id="GO:0008333">
    <property type="term" value="P:endosome to lysosome transport"/>
    <property type="evidence" value="ECO:0007669"/>
    <property type="project" value="TreeGrafter"/>
</dbReference>
<name>A0A4D9CWE8_9STRA</name>
<feature type="region of interest" description="Disordered" evidence="9">
    <location>
        <begin position="151"/>
        <end position="240"/>
    </location>
</feature>
<evidence type="ECO:0000259" key="10">
    <source>
        <dbReference type="PROSITE" id="PS51312"/>
    </source>
</evidence>
<evidence type="ECO:0000256" key="3">
    <source>
        <dbReference type="ARBA" id="ARBA00022448"/>
    </source>
</evidence>
<feature type="domain" description="UEV" evidence="11">
    <location>
        <begin position="4"/>
        <end position="148"/>
    </location>
</feature>
<feature type="domain" description="SB" evidence="10">
    <location>
        <begin position="329"/>
        <end position="397"/>
    </location>
</feature>
<dbReference type="AlphaFoldDB" id="A0A4D9CWE8"/>
<accession>A0A4D9CWE8</accession>
<comment type="similarity">
    <text evidence="2">Belongs to the ubiquitin-conjugating enzyme family. UEV subfamily.</text>
</comment>
<keyword evidence="5 7" id="KW-0653">Protein transport</keyword>
<proteinExistence type="inferred from homology"/>
<evidence type="ECO:0008006" key="14">
    <source>
        <dbReference type="Google" id="ProtNLM"/>
    </source>
</evidence>
<dbReference type="PROSITE" id="PS51312">
    <property type="entry name" value="SB"/>
    <property type="match status" value="1"/>
</dbReference>
<evidence type="ECO:0000256" key="6">
    <source>
        <dbReference type="ARBA" id="ARBA00023054"/>
    </source>
</evidence>
<dbReference type="CDD" id="cd11685">
    <property type="entry name" value="UEV_TSG101-like"/>
    <property type="match status" value="1"/>
</dbReference>
<evidence type="ECO:0000256" key="1">
    <source>
        <dbReference type="ARBA" id="ARBA00004177"/>
    </source>
</evidence>
<feature type="compositionally biased region" description="Gly residues" evidence="9">
    <location>
        <begin position="205"/>
        <end position="218"/>
    </location>
</feature>
<keyword evidence="6 8" id="KW-0175">Coiled coil</keyword>
<dbReference type="InterPro" id="IPR052070">
    <property type="entry name" value="ESCRT-I_UEV_domain"/>
</dbReference>
<evidence type="ECO:0000256" key="5">
    <source>
        <dbReference type="ARBA" id="ARBA00022927"/>
    </source>
</evidence>
<dbReference type="InterPro" id="IPR008883">
    <property type="entry name" value="UEV_N"/>
</dbReference>
<evidence type="ECO:0000256" key="9">
    <source>
        <dbReference type="SAM" id="MobiDB-lite"/>
    </source>
</evidence>
<evidence type="ECO:0000313" key="13">
    <source>
        <dbReference type="Proteomes" id="UP000355283"/>
    </source>
</evidence>
<gene>
    <name evidence="12" type="ORF">NSK_004745</name>
</gene>
<organism evidence="12 13">
    <name type="scientific">Nannochloropsis salina CCMP1776</name>
    <dbReference type="NCBI Taxonomy" id="1027361"/>
    <lineage>
        <taxon>Eukaryota</taxon>
        <taxon>Sar</taxon>
        <taxon>Stramenopiles</taxon>
        <taxon>Ochrophyta</taxon>
        <taxon>Eustigmatophyceae</taxon>
        <taxon>Eustigmatales</taxon>
        <taxon>Monodopsidaceae</taxon>
        <taxon>Microchloropsis</taxon>
        <taxon>Microchloropsis salina</taxon>
    </lineage>
</organism>
<dbReference type="Gene3D" id="6.10.140.820">
    <property type="match status" value="1"/>
</dbReference>
<feature type="region of interest" description="Disordered" evidence="9">
    <location>
        <begin position="399"/>
        <end position="422"/>
    </location>
</feature>
<comment type="subcellular location">
    <subcellularLocation>
        <location evidence="1">Endosome</location>
    </subcellularLocation>
</comment>
<dbReference type="Proteomes" id="UP000355283">
    <property type="component" value="Unassembled WGS sequence"/>
</dbReference>
<evidence type="ECO:0000256" key="7">
    <source>
        <dbReference type="PROSITE-ProRule" id="PRU00644"/>
    </source>
</evidence>
<evidence type="ECO:0000256" key="8">
    <source>
        <dbReference type="SAM" id="Coils"/>
    </source>
</evidence>
<dbReference type="GO" id="GO:0000813">
    <property type="term" value="C:ESCRT I complex"/>
    <property type="evidence" value="ECO:0007669"/>
    <property type="project" value="TreeGrafter"/>
</dbReference>
<evidence type="ECO:0000256" key="4">
    <source>
        <dbReference type="ARBA" id="ARBA00022753"/>
    </source>
</evidence>
<feature type="coiled-coil region" evidence="8">
    <location>
        <begin position="275"/>
        <end position="302"/>
    </location>
</feature>
<protein>
    <recommendedName>
        <fullName evidence="14">UEV domain-containing protein</fullName>
    </recommendedName>
</protein>
<evidence type="ECO:0000256" key="2">
    <source>
        <dbReference type="ARBA" id="ARBA00009594"/>
    </source>
</evidence>
<evidence type="ECO:0000313" key="12">
    <source>
        <dbReference type="EMBL" id="TFJ83641.1"/>
    </source>
</evidence>
<dbReference type="Gene3D" id="3.10.110.10">
    <property type="entry name" value="Ubiquitin Conjugating Enzyme"/>
    <property type="match status" value="1"/>
</dbReference>
<feature type="compositionally biased region" description="Pro residues" evidence="9">
    <location>
        <begin position="186"/>
        <end position="199"/>
    </location>
</feature>
<sequence length="422" mass="46300">MNGRVDLDSLMRQVRCYRNVARVRADVIACIAQVRTLIPKVEKFIHNNGTESELLVLSGTVAINYQSRQYNIPVEVYISEPYPEAPPRCYVRPTKEMDIKVGHRHVDRDGLIYLPYLHEWNARSHNVTELCAAMSSVFGLDPPVYAVRRGGGGGGGSVSPAPASFSTSLYPGQMGSLGRQPTSQQPQPPLQARPSPPPAYESVTGPGGGAYGNGGGMESGASSPANQQAQAEAKRREAAQQVLDKTHRALKGLYGRVSRELEEEEEKQVALQTHRKEVLASIGGLKKKKEEAEERIRKVMEMDGRLDAWIKEQEGRPPVGVDDMIEAADPPSRQMLELVAQNAAIEDALYHLDKALTRGNIDHLVFLKKVRELAREQFMCVAHVNKIYRAQQAALAASRAPPSQTGQFGGARYLSSGSTSPR</sequence>
<keyword evidence="13" id="KW-1185">Reference proteome</keyword>
<dbReference type="InterPro" id="IPR016135">
    <property type="entry name" value="UBQ-conjugating_enzyme/RWD"/>
</dbReference>
<evidence type="ECO:0000259" key="11">
    <source>
        <dbReference type="PROSITE" id="PS51322"/>
    </source>
</evidence>
<dbReference type="PROSITE" id="PS51322">
    <property type="entry name" value="UEV"/>
    <property type="match status" value="1"/>
</dbReference>
<keyword evidence="4" id="KW-0967">Endosome</keyword>
<dbReference type="GO" id="GO:0015031">
    <property type="term" value="P:protein transport"/>
    <property type="evidence" value="ECO:0007669"/>
    <property type="project" value="UniProtKB-UniRule"/>
</dbReference>
<reference evidence="12 13" key="1">
    <citation type="submission" date="2019-01" db="EMBL/GenBank/DDBJ databases">
        <title>Nuclear Genome Assembly of the Microalgal Biofuel strain Nannochloropsis salina CCMP1776.</title>
        <authorList>
            <person name="Hovde B."/>
        </authorList>
    </citation>
    <scope>NUCLEOTIDE SEQUENCE [LARGE SCALE GENOMIC DNA]</scope>
    <source>
        <strain evidence="12 13">CCMP1776</strain>
    </source>
</reference>
<dbReference type="PANTHER" id="PTHR23306">
    <property type="entry name" value="TUMOR SUSCEPTIBILITY GENE 101 PROTEIN-RELATED"/>
    <property type="match status" value="1"/>
</dbReference>